<dbReference type="Proteomes" id="UP001157502">
    <property type="component" value="Chromosome 30"/>
</dbReference>
<organism evidence="1 2">
    <name type="scientific">Dallia pectoralis</name>
    <name type="common">Alaska blackfish</name>
    <dbReference type="NCBI Taxonomy" id="75939"/>
    <lineage>
        <taxon>Eukaryota</taxon>
        <taxon>Metazoa</taxon>
        <taxon>Chordata</taxon>
        <taxon>Craniata</taxon>
        <taxon>Vertebrata</taxon>
        <taxon>Euteleostomi</taxon>
        <taxon>Actinopterygii</taxon>
        <taxon>Neopterygii</taxon>
        <taxon>Teleostei</taxon>
        <taxon>Protacanthopterygii</taxon>
        <taxon>Esociformes</taxon>
        <taxon>Umbridae</taxon>
        <taxon>Dallia</taxon>
    </lineage>
</organism>
<accession>A0ACC2FC43</accession>
<dbReference type="EMBL" id="CM055757">
    <property type="protein sequence ID" value="KAJ7988924.1"/>
    <property type="molecule type" value="Genomic_DNA"/>
</dbReference>
<protein>
    <submittedName>
        <fullName evidence="1">Uncharacterized protein</fullName>
    </submittedName>
</protein>
<name>A0ACC2FC43_DALPE</name>
<keyword evidence="2" id="KW-1185">Reference proteome</keyword>
<gene>
    <name evidence="1" type="ORF">DPEC_G00314230</name>
</gene>
<sequence length="145" mass="15541">MPRGTPAVLSCYLRTSRAFFYPSIIHHSFRSSSRHQSALCPSTPSTWAEQTRGSHPLFAHRSVLHHQPRAMSHGALPCGLTSVGSVCRRMLWLSPGLYCRDAPGSVIGRGCSEGFGSSVSRGPAAWRGGGWSTLSCLSGAGAEER</sequence>
<evidence type="ECO:0000313" key="1">
    <source>
        <dbReference type="EMBL" id="KAJ7988924.1"/>
    </source>
</evidence>
<proteinExistence type="predicted"/>
<comment type="caution">
    <text evidence="1">The sequence shown here is derived from an EMBL/GenBank/DDBJ whole genome shotgun (WGS) entry which is preliminary data.</text>
</comment>
<evidence type="ECO:0000313" key="2">
    <source>
        <dbReference type="Proteomes" id="UP001157502"/>
    </source>
</evidence>
<reference evidence="1" key="1">
    <citation type="submission" date="2021-05" db="EMBL/GenBank/DDBJ databases">
        <authorList>
            <person name="Pan Q."/>
            <person name="Jouanno E."/>
            <person name="Zahm M."/>
            <person name="Klopp C."/>
            <person name="Cabau C."/>
            <person name="Louis A."/>
            <person name="Berthelot C."/>
            <person name="Parey E."/>
            <person name="Roest Crollius H."/>
            <person name="Montfort J."/>
            <person name="Robinson-Rechavi M."/>
            <person name="Bouchez O."/>
            <person name="Lampietro C."/>
            <person name="Lopez Roques C."/>
            <person name="Donnadieu C."/>
            <person name="Postlethwait J."/>
            <person name="Bobe J."/>
            <person name="Dillon D."/>
            <person name="Chandos A."/>
            <person name="von Hippel F."/>
            <person name="Guiguen Y."/>
        </authorList>
    </citation>
    <scope>NUCLEOTIDE SEQUENCE</scope>
    <source>
        <strain evidence="1">YG-Jan2019</strain>
    </source>
</reference>